<dbReference type="HOGENOM" id="CLU_213478_0_0_1"/>
<accession>X0B099</accession>
<name>X0B099_FUSOX</name>
<dbReference type="OrthoDB" id="10654683at2759"/>
<gene>
    <name evidence="1" type="ORF">FOMG_00214</name>
</gene>
<reference evidence="1" key="1">
    <citation type="submission" date="2012-04" db="EMBL/GenBank/DDBJ databases">
        <title>The Genome Sequence of Fusarium oxysporum melonis.</title>
        <authorList>
            <consortium name="The Broad Institute Genome Sequencing Platform"/>
            <person name="Ma L.-J."/>
            <person name="Gale L.R."/>
            <person name="Schwartz D.C."/>
            <person name="Zhou S."/>
            <person name="Corby-Kistler H."/>
            <person name="Young S.K."/>
            <person name="Zeng Q."/>
            <person name="Gargeya S."/>
            <person name="Fitzgerald M."/>
            <person name="Haas B."/>
            <person name="Abouelleil A."/>
            <person name="Alvarado L."/>
            <person name="Arachchi H.M."/>
            <person name="Berlin A."/>
            <person name="Brown A."/>
            <person name="Chapman S.B."/>
            <person name="Chen Z."/>
            <person name="Dunbar C."/>
            <person name="Freedman E."/>
            <person name="Gearin G."/>
            <person name="Goldberg J."/>
            <person name="Griggs A."/>
            <person name="Gujja S."/>
            <person name="Heiman D."/>
            <person name="Howarth C."/>
            <person name="Larson L."/>
            <person name="Lui A."/>
            <person name="MacDonald P.J.P."/>
            <person name="Montmayeur A."/>
            <person name="Murphy C."/>
            <person name="Neiman D."/>
            <person name="Pearson M."/>
            <person name="Priest M."/>
            <person name="Roberts A."/>
            <person name="Saif S."/>
            <person name="Shea T."/>
            <person name="Shenoy N."/>
            <person name="Sisk P."/>
            <person name="Stolte C."/>
            <person name="Sykes S."/>
            <person name="Wortman J."/>
            <person name="Nusbaum C."/>
            <person name="Birren B."/>
        </authorList>
    </citation>
    <scope>NUCLEOTIDE SEQUENCE</scope>
    <source>
        <strain evidence="1">26406</strain>
    </source>
</reference>
<evidence type="ECO:0000313" key="1">
    <source>
        <dbReference type="EMBL" id="EXK46502.1"/>
    </source>
</evidence>
<dbReference type="EMBL" id="JH659329">
    <property type="protein sequence ID" value="EXK46502.1"/>
    <property type="molecule type" value="Genomic_DNA"/>
</dbReference>
<dbReference type="AlphaFoldDB" id="X0B099"/>
<dbReference type="VEuPathDB" id="FungiDB:FOMG_00214"/>
<dbReference type="Proteomes" id="UP000030703">
    <property type="component" value="Unassembled WGS sequence"/>
</dbReference>
<organism evidence="1">
    <name type="scientific">Fusarium oxysporum f. sp. melonis 26406</name>
    <dbReference type="NCBI Taxonomy" id="1089452"/>
    <lineage>
        <taxon>Eukaryota</taxon>
        <taxon>Fungi</taxon>
        <taxon>Dikarya</taxon>
        <taxon>Ascomycota</taxon>
        <taxon>Pezizomycotina</taxon>
        <taxon>Sordariomycetes</taxon>
        <taxon>Hypocreomycetidae</taxon>
        <taxon>Hypocreales</taxon>
        <taxon>Nectriaceae</taxon>
        <taxon>Fusarium</taxon>
        <taxon>Fusarium oxysporum species complex</taxon>
    </lineage>
</organism>
<sequence>MEDGALVKDEEMDAECSKRKLDKRLPRTAISISIYVDNNWICV</sequence>
<protein>
    <submittedName>
        <fullName evidence="1">Uncharacterized protein</fullName>
    </submittedName>
</protein>
<reference evidence="1" key="2">
    <citation type="submission" date="2012-05" db="EMBL/GenBank/DDBJ databases">
        <title>Annotation of the Genome Sequence of Fusarium oxysporum f. sp. melonis 26406.</title>
        <authorList>
            <consortium name="The Broad Institute Genomics Platform"/>
            <person name="Ma L.-J."/>
            <person name="Corby-Kistler H."/>
            <person name="Broz K."/>
            <person name="Gale L.R."/>
            <person name="Jonkers W."/>
            <person name="O'Donnell K."/>
            <person name="Ploetz R."/>
            <person name="Steinberg C."/>
            <person name="Schwartz D.C."/>
            <person name="VanEtten H."/>
            <person name="Zhou S."/>
            <person name="Young S.K."/>
            <person name="Zeng Q."/>
            <person name="Gargeya S."/>
            <person name="Fitzgerald M."/>
            <person name="Abouelleil A."/>
            <person name="Alvarado L."/>
            <person name="Chapman S.B."/>
            <person name="Gainer-Dewar J."/>
            <person name="Goldberg J."/>
            <person name="Griggs A."/>
            <person name="Gujja S."/>
            <person name="Hansen M."/>
            <person name="Howarth C."/>
            <person name="Imamovic A."/>
            <person name="Ireland A."/>
            <person name="Larimer J."/>
            <person name="McCowan C."/>
            <person name="Murphy C."/>
            <person name="Pearson M."/>
            <person name="Poon T.W."/>
            <person name="Priest M."/>
            <person name="Roberts A."/>
            <person name="Saif S."/>
            <person name="Shea T."/>
            <person name="Sykes S."/>
            <person name="Wortman J."/>
            <person name="Nusbaum C."/>
            <person name="Birren B."/>
        </authorList>
    </citation>
    <scope>NUCLEOTIDE SEQUENCE</scope>
    <source>
        <strain evidence="1">26406</strain>
    </source>
</reference>
<proteinExistence type="predicted"/>